<feature type="domain" description="Ribosomal RNA adenine methylase transferase N-terminal" evidence="9">
    <location>
        <begin position="25"/>
        <end position="198"/>
    </location>
</feature>
<feature type="binding site" evidence="7 8">
    <location>
        <position position="91"/>
    </location>
    <ligand>
        <name>S-adenosyl-L-methionine</name>
        <dbReference type="ChEBI" id="CHEBI:59789"/>
    </ligand>
</feature>
<gene>
    <name evidence="7 10" type="primary">rsmA</name>
    <name evidence="7" type="synonym">ksgA</name>
    <name evidence="10" type="ORF">ERCICUMA2628_076</name>
</gene>
<dbReference type="InterPro" id="IPR002052">
    <property type="entry name" value="DNA_methylase_N6_adenine_CS"/>
</dbReference>
<keyword evidence="5 7" id="KW-0949">S-adenosyl-L-methionine</keyword>
<dbReference type="Pfam" id="PF00398">
    <property type="entry name" value="RrnaAD"/>
    <property type="match status" value="1"/>
</dbReference>
<feature type="binding site" evidence="7 8">
    <location>
        <position position="18"/>
    </location>
    <ligand>
        <name>S-adenosyl-L-methionine</name>
        <dbReference type="ChEBI" id="CHEBI:59789"/>
    </ligand>
</feature>
<dbReference type="AlphaFoldDB" id="A0A451D1N0"/>
<evidence type="ECO:0000256" key="1">
    <source>
        <dbReference type="ARBA" id="ARBA00022490"/>
    </source>
</evidence>
<keyword evidence="3 7" id="KW-0489">Methyltransferase</keyword>
<dbReference type="GO" id="GO:0052908">
    <property type="term" value="F:16S rRNA (adenine(1518)-N(6)/adenine(1519)-N(6))-dimethyltransferase activity"/>
    <property type="evidence" value="ECO:0007669"/>
    <property type="project" value="UniProtKB-EC"/>
</dbReference>
<comment type="function">
    <text evidence="7">Specifically dimethylates two adjacent adenosines (A1518 and A1519) in the loop of a conserved hairpin near the 3'-end of 16S rRNA in the 30S particle. May play a critical role in biogenesis of 30S subunits.</text>
</comment>
<keyword evidence="2 7" id="KW-0698">rRNA processing</keyword>
<evidence type="ECO:0000256" key="3">
    <source>
        <dbReference type="ARBA" id="ARBA00022603"/>
    </source>
</evidence>
<feature type="binding site" evidence="7 8">
    <location>
        <position position="45"/>
    </location>
    <ligand>
        <name>S-adenosyl-L-methionine</name>
        <dbReference type="ChEBI" id="CHEBI:59789"/>
    </ligand>
</feature>
<dbReference type="Proteomes" id="UP000294412">
    <property type="component" value="Chromosome"/>
</dbReference>
<proteinExistence type="inferred from homology"/>
<dbReference type="Gene3D" id="1.10.8.100">
    <property type="entry name" value="Ribosomal RNA adenine dimethylase-like, domain 2"/>
    <property type="match status" value="1"/>
</dbReference>
<comment type="subcellular location">
    <subcellularLocation>
        <location evidence="7">Cytoplasm</location>
    </subcellularLocation>
</comment>
<dbReference type="Gene3D" id="3.40.50.150">
    <property type="entry name" value="Vaccinia Virus protein VP39"/>
    <property type="match status" value="1"/>
</dbReference>
<feature type="binding site" evidence="7 8">
    <location>
        <position position="66"/>
    </location>
    <ligand>
        <name>S-adenosyl-L-methionine</name>
        <dbReference type="ChEBI" id="CHEBI:59789"/>
    </ligand>
</feature>
<dbReference type="PANTHER" id="PTHR11727">
    <property type="entry name" value="DIMETHYLADENOSINE TRANSFERASE"/>
    <property type="match status" value="1"/>
</dbReference>
<evidence type="ECO:0000256" key="5">
    <source>
        <dbReference type="ARBA" id="ARBA00022691"/>
    </source>
</evidence>
<feature type="binding site" evidence="7 8">
    <location>
        <position position="113"/>
    </location>
    <ligand>
        <name>S-adenosyl-L-methionine</name>
        <dbReference type="ChEBI" id="CHEBI:59789"/>
    </ligand>
</feature>
<feature type="binding site" evidence="7 8">
    <location>
        <position position="20"/>
    </location>
    <ligand>
        <name>S-adenosyl-L-methionine</name>
        <dbReference type="ChEBI" id="CHEBI:59789"/>
    </ligand>
</feature>
<dbReference type="InterPro" id="IPR020596">
    <property type="entry name" value="rRNA_Ade_Mease_Trfase_CS"/>
</dbReference>
<dbReference type="InterPro" id="IPR029063">
    <property type="entry name" value="SAM-dependent_MTases_sf"/>
</dbReference>
<dbReference type="PANTHER" id="PTHR11727:SF7">
    <property type="entry name" value="DIMETHYLADENOSINE TRANSFERASE-RELATED"/>
    <property type="match status" value="1"/>
</dbReference>
<dbReference type="InterPro" id="IPR001737">
    <property type="entry name" value="KsgA/Erm"/>
</dbReference>
<evidence type="ECO:0000313" key="10">
    <source>
        <dbReference type="EMBL" id="VFP79526.1"/>
    </source>
</evidence>
<dbReference type="InterPro" id="IPR020598">
    <property type="entry name" value="rRNA_Ade_methylase_Trfase_N"/>
</dbReference>
<evidence type="ECO:0000256" key="4">
    <source>
        <dbReference type="ARBA" id="ARBA00022679"/>
    </source>
</evidence>
<dbReference type="InterPro" id="IPR023165">
    <property type="entry name" value="rRNA_Ade_diMease-like_C"/>
</dbReference>
<dbReference type="SMART" id="SM00650">
    <property type="entry name" value="rADc"/>
    <property type="match status" value="1"/>
</dbReference>
<sequence>MITHLYKGHYVRKRFGQHFLHDQYVIDSIINAINPKNDEIIIEIGPGLGALTKKIGKLLNHLSVIEIDHDLSLRLKNNSSLHKKLCIFQQDVLTFDFSWFSNQKKQLLRVFGNPPYNISTPLIFHLFHHINSIHDIHLMLQEEVVDRLLANPGSKSYSRLSVVAQYYCKISQILTVSSQSFIPQPNVRSKLVRLIPITQTKESLHYVHFLSFVTKEAFSQRRKKIRNSLSHLFPSEILLKMNICPNLRAENITISQYHQLANWLSRNLNIPKHSLRK</sequence>
<evidence type="ECO:0000259" key="9">
    <source>
        <dbReference type="SMART" id="SM00650"/>
    </source>
</evidence>
<evidence type="ECO:0000256" key="8">
    <source>
        <dbReference type="PROSITE-ProRule" id="PRU01026"/>
    </source>
</evidence>
<evidence type="ECO:0000256" key="7">
    <source>
        <dbReference type="HAMAP-Rule" id="MF_00607"/>
    </source>
</evidence>
<dbReference type="OrthoDB" id="9814755at2"/>
<dbReference type="SUPFAM" id="SSF53335">
    <property type="entry name" value="S-adenosyl-L-methionine-dependent methyltransferases"/>
    <property type="match status" value="1"/>
</dbReference>
<comment type="similarity">
    <text evidence="7">Belongs to the class I-like SAM-binding methyltransferase superfamily. rRNA adenine N(6)-methyltransferase family. RsmA subfamily.</text>
</comment>
<keyword evidence="1 7" id="KW-0963">Cytoplasm</keyword>
<dbReference type="InterPro" id="IPR011530">
    <property type="entry name" value="rRNA_adenine_dimethylase"/>
</dbReference>
<dbReference type="NCBIfam" id="TIGR00755">
    <property type="entry name" value="ksgA"/>
    <property type="match status" value="1"/>
</dbReference>
<organism evidence="10 11">
    <name type="scientific">Candidatus Erwinia haradaeae</name>
    <dbReference type="NCBI Taxonomy" id="1922217"/>
    <lineage>
        <taxon>Bacteria</taxon>
        <taxon>Pseudomonadati</taxon>
        <taxon>Pseudomonadota</taxon>
        <taxon>Gammaproteobacteria</taxon>
        <taxon>Enterobacterales</taxon>
        <taxon>Erwiniaceae</taxon>
        <taxon>Erwinia</taxon>
    </lineage>
</organism>
<dbReference type="FunFam" id="1.10.8.100:FF:000001">
    <property type="entry name" value="Ribosomal RNA small subunit methyltransferase A"/>
    <property type="match status" value="1"/>
</dbReference>
<evidence type="ECO:0000313" key="11">
    <source>
        <dbReference type="Proteomes" id="UP000294412"/>
    </source>
</evidence>
<dbReference type="EC" id="2.1.1.182" evidence="7"/>
<dbReference type="HAMAP" id="MF_00607">
    <property type="entry name" value="16SrRNA_methyltr_A"/>
    <property type="match status" value="1"/>
</dbReference>
<evidence type="ECO:0000256" key="6">
    <source>
        <dbReference type="ARBA" id="ARBA00022884"/>
    </source>
</evidence>
<dbReference type="RefSeq" id="WP_157993325.1">
    <property type="nucleotide sequence ID" value="NZ_LR217703.1"/>
</dbReference>
<accession>A0A451D1N0</accession>
<dbReference type="EMBL" id="LR217703">
    <property type="protein sequence ID" value="VFP79526.1"/>
    <property type="molecule type" value="Genomic_DNA"/>
</dbReference>
<comment type="catalytic activity">
    <reaction evidence="7">
        <text>adenosine(1518)/adenosine(1519) in 16S rRNA + 4 S-adenosyl-L-methionine = N(6)-dimethyladenosine(1518)/N(6)-dimethyladenosine(1519) in 16S rRNA + 4 S-adenosyl-L-homocysteine + 4 H(+)</text>
        <dbReference type="Rhea" id="RHEA:19609"/>
        <dbReference type="Rhea" id="RHEA-COMP:10232"/>
        <dbReference type="Rhea" id="RHEA-COMP:10233"/>
        <dbReference type="ChEBI" id="CHEBI:15378"/>
        <dbReference type="ChEBI" id="CHEBI:57856"/>
        <dbReference type="ChEBI" id="CHEBI:59789"/>
        <dbReference type="ChEBI" id="CHEBI:74411"/>
        <dbReference type="ChEBI" id="CHEBI:74493"/>
        <dbReference type="EC" id="2.1.1.182"/>
    </reaction>
</comment>
<dbReference type="PROSITE" id="PS51689">
    <property type="entry name" value="SAM_RNA_A_N6_MT"/>
    <property type="match status" value="1"/>
</dbReference>
<reference evidence="10 11" key="1">
    <citation type="submission" date="2019-02" db="EMBL/GenBank/DDBJ databases">
        <authorList>
            <person name="Manzano-Marin A."/>
            <person name="Manzano-Marin A."/>
        </authorList>
    </citation>
    <scope>NUCLEOTIDE SEQUENCE [LARGE SCALE GENOMIC DNA]</scope>
    <source>
        <strain evidence="10 11">ErCicuneomaculata</strain>
    </source>
</reference>
<keyword evidence="6 7" id="KW-0694">RNA-binding</keyword>
<keyword evidence="4 7" id="KW-0808">Transferase</keyword>
<evidence type="ECO:0000256" key="2">
    <source>
        <dbReference type="ARBA" id="ARBA00022552"/>
    </source>
</evidence>
<protein>
    <recommendedName>
        <fullName evidence="7">Ribosomal RNA small subunit methyltransferase A</fullName>
        <ecNumber evidence="7">2.1.1.182</ecNumber>
    </recommendedName>
    <alternativeName>
        <fullName evidence="7">16S rRNA (adenine(1518)-N(6)/adenine(1519)-N(6))-dimethyltransferase</fullName>
    </alternativeName>
    <alternativeName>
        <fullName evidence="7">16S rRNA dimethyladenosine transferase</fullName>
    </alternativeName>
    <alternativeName>
        <fullName evidence="7">16S rRNA dimethylase</fullName>
    </alternativeName>
    <alternativeName>
        <fullName evidence="7">S-adenosylmethionine-6-N', N'-adenosyl(rRNA) dimethyltransferase</fullName>
    </alternativeName>
</protein>
<dbReference type="PROSITE" id="PS01131">
    <property type="entry name" value="RRNA_A_DIMETH"/>
    <property type="match status" value="1"/>
</dbReference>
<dbReference type="GO" id="GO:0003723">
    <property type="term" value="F:RNA binding"/>
    <property type="evidence" value="ECO:0007669"/>
    <property type="project" value="UniProtKB-UniRule"/>
</dbReference>
<dbReference type="PROSITE" id="PS00092">
    <property type="entry name" value="N6_MTASE"/>
    <property type="match status" value="1"/>
</dbReference>
<dbReference type="GO" id="GO:0005829">
    <property type="term" value="C:cytosol"/>
    <property type="evidence" value="ECO:0007669"/>
    <property type="project" value="TreeGrafter"/>
</dbReference>
<name>A0A451D1N0_9GAMM</name>